<organism evidence="1 2">
    <name type="scientific">Passalora fulva</name>
    <name type="common">Tomato leaf mold</name>
    <name type="synonym">Cladosporium fulvum</name>
    <dbReference type="NCBI Taxonomy" id="5499"/>
    <lineage>
        <taxon>Eukaryota</taxon>
        <taxon>Fungi</taxon>
        <taxon>Dikarya</taxon>
        <taxon>Ascomycota</taxon>
        <taxon>Pezizomycotina</taxon>
        <taxon>Dothideomycetes</taxon>
        <taxon>Dothideomycetidae</taxon>
        <taxon>Mycosphaerellales</taxon>
        <taxon>Mycosphaerellaceae</taxon>
        <taxon>Fulvia</taxon>
    </lineage>
</organism>
<gene>
    <name evidence="1" type="ORF">CLAFUR5_10758</name>
</gene>
<dbReference type="EMBL" id="CP090169">
    <property type="protein sequence ID" value="UJO19799.1"/>
    <property type="molecule type" value="Genomic_DNA"/>
</dbReference>
<sequence>MSNTAFRLEAPSAVARPSMPLFMSRVAQLISLLGKHLAIQAGAWGVCSRTSRDQRDPDAISKYGHKVDPIAWGASGPVTLTFPPTSTRNCLIC</sequence>
<dbReference type="AlphaFoldDB" id="A0A9Q8PC26"/>
<evidence type="ECO:0000313" key="1">
    <source>
        <dbReference type="EMBL" id="UJO19799.1"/>
    </source>
</evidence>
<reference evidence="1" key="2">
    <citation type="journal article" date="2022" name="Microb. Genom.">
        <title>A chromosome-scale genome assembly of the tomato pathogen Cladosporium fulvum reveals a compartmentalized genome architecture and the presence of a dispensable chromosome.</title>
        <authorList>
            <person name="Zaccaron A.Z."/>
            <person name="Chen L.H."/>
            <person name="Samaras A."/>
            <person name="Stergiopoulos I."/>
        </authorList>
    </citation>
    <scope>NUCLEOTIDE SEQUENCE</scope>
    <source>
        <strain evidence="1">Race5_Kim</strain>
    </source>
</reference>
<proteinExistence type="predicted"/>
<dbReference type="RefSeq" id="XP_047764165.1">
    <property type="nucleotide sequence ID" value="XM_047909906.1"/>
</dbReference>
<protein>
    <submittedName>
        <fullName evidence="1">Uncharacterized protein</fullName>
    </submittedName>
</protein>
<dbReference type="KEGG" id="ffu:CLAFUR5_10758"/>
<accession>A0A9Q8PC26</accession>
<keyword evidence="2" id="KW-1185">Reference proteome</keyword>
<evidence type="ECO:0000313" key="2">
    <source>
        <dbReference type="Proteomes" id="UP000756132"/>
    </source>
</evidence>
<dbReference type="Proteomes" id="UP000756132">
    <property type="component" value="Chromosome 7"/>
</dbReference>
<name>A0A9Q8PC26_PASFU</name>
<dbReference type="GeneID" id="71990636"/>
<reference evidence="1" key="1">
    <citation type="submission" date="2021-12" db="EMBL/GenBank/DDBJ databases">
        <authorList>
            <person name="Zaccaron A."/>
            <person name="Stergiopoulos I."/>
        </authorList>
    </citation>
    <scope>NUCLEOTIDE SEQUENCE</scope>
    <source>
        <strain evidence="1">Race5_Kim</strain>
    </source>
</reference>